<evidence type="ECO:0000313" key="3">
    <source>
        <dbReference type="Proteomes" id="UP000249218"/>
    </source>
</evidence>
<keyword evidence="1" id="KW-0732">Signal</keyword>
<evidence type="ECO:0000313" key="2">
    <source>
        <dbReference type="EMBL" id="PZC71330.1"/>
    </source>
</evidence>
<name>A0A2W1BES7_HELAM</name>
<keyword evidence="3" id="KW-1185">Reference proteome</keyword>
<evidence type="ECO:0000256" key="1">
    <source>
        <dbReference type="SAM" id="SignalP"/>
    </source>
</evidence>
<accession>A0A2W1BES7</accession>
<feature type="chain" id="PRO_5016046484" evidence="1">
    <location>
        <begin position="21"/>
        <end position="122"/>
    </location>
</feature>
<gene>
    <name evidence="2" type="primary">HaOG213611</name>
    <name evidence="2" type="ORF">B5X24_HaOG213611</name>
</gene>
<protein>
    <submittedName>
        <fullName evidence="2">Uncharacterized protein</fullName>
    </submittedName>
</protein>
<dbReference type="AlphaFoldDB" id="A0A2W1BES7"/>
<dbReference type="Proteomes" id="UP000249218">
    <property type="component" value="Unassembled WGS sequence"/>
</dbReference>
<reference evidence="2 3" key="1">
    <citation type="journal article" date="2017" name="BMC Biol.">
        <title>Genomic innovations, transcriptional plasticity and gene loss underlying the evolution and divergence of two highly polyphagous and invasive Helicoverpa pest species.</title>
        <authorList>
            <person name="Pearce S.L."/>
            <person name="Clarke D.F."/>
            <person name="East P.D."/>
            <person name="Elfekih S."/>
            <person name="Gordon K.H."/>
            <person name="Jermiin L.S."/>
            <person name="McGaughran A."/>
            <person name="Oakeshott J.G."/>
            <person name="Papanikolaou A."/>
            <person name="Perera O.P."/>
            <person name="Rane R.V."/>
            <person name="Richards S."/>
            <person name="Tay W.T."/>
            <person name="Walsh T.K."/>
            <person name="Anderson A."/>
            <person name="Anderson C.J."/>
            <person name="Asgari S."/>
            <person name="Board P.G."/>
            <person name="Bretschneider A."/>
            <person name="Campbell P.M."/>
            <person name="Chertemps T."/>
            <person name="Christeller J.T."/>
            <person name="Coppin C.W."/>
            <person name="Downes S.J."/>
            <person name="Duan G."/>
            <person name="Farnsworth C.A."/>
            <person name="Good R.T."/>
            <person name="Han L.B."/>
            <person name="Han Y.C."/>
            <person name="Hatje K."/>
            <person name="Horne I."/>
            <person name="Huang Y.P."/>
            <person name="Hughes D.S."/>
            <person name="Jacquin-Joly E."/>
            <person name="James W."/>
            <person name="Jhangiani S."/>
            <person name="Kollmar M."/>
            <person name="Kuwar S.S."/>
            <person name="Li S."/>
            <person name="Liu N.Y."/>
            <person name="Maibeche M.T."/>
            <person name="Miller J.R."/>
            <person name="Montagne N."/>
            <person name="Perry T."/>
            <person name="Qu J."/>
            <person name="Song S.V."/>
            <person name="Sutton G.G."/>
            <person name="Vogel H."/>
            <person name="Walenz B.P."/>
            <person name="Xu W."/>
            <person name="Zhang H.J."/>
            <person name="Zou Z."/>
            <person name="Batterham P."/>
            <person name="Edwards O.R."/>
            <person name="Feyereisen R."/>
            <person name="Gibbs R.A."/>
            <person name="Heckel D.G."/>
            <person name="McGrath A."/>
            <person name="Robin C."/>
            <person name="Scherer S.E."/>
            <person name="Worley K.C."/>
            <person name="Wu Y.D."/>
        </authorList>
    </citation>
    <scope>NUCLEOTIDE SEQUENCE [LARGE SCALE GENOMIC DNA]</scope>
    <source>
        <strain evidence="2">Harm_GR_Male_#8</strain>
        <tissue evidence="2">Whole organism</tissue>
    </source>
</reference>
<organism evidence="2 3">
    <name type="scientific">Helicoverpa armigera</name>
    <name type="common">Cotton bollworm</name>
    <name type="synonym">Heliothis armigera</name>
    <dbReference type="NCBI Taxonomy" id="29058"/>
    <lineage>
        <taxon>Eukaryota</taxon>
        <taxon>Metazoa</taxon>
        <taxon>Ecdysozoa</taxon>
        <taxon>Arthropoda</taxon>
        <taxon>Hexapoda</taxon>
        <taxon>Insecta</taxon>
        <taxon>Pterygota</taxon>
        <taxon>Neoptera</taxon>
        <taxon>Endopterygota</taxon>
        <taxon>Lepidoptera</taxon>
        <taxon>Glossata</taxon>
        <taxon>Ditrysia</taxon>
        <taxon>Noctuoidea</taxon>
        <taxon>Noctuidae</taxon>
        <taxon>Heliothinae</taxon>
        <taxon>Helicoverpa</taxon>
    </lineage>
</organism>
<dbReference type="OrthoDB" id="7399248at2759"/>
<dbReference type="EMBL" id="KZ150336">
    <property type="protein sequence ID" value="PZC71330.1"/>
    <property type="molecule type" value="Genomic_DNA"/>
</dbReference>
<sequence>MFGVYKLLVLTLCFVSQSRARLSVTVMDRDYGSVQHSDVLVTHIRRVLDSMGALRVTLHPRVRVLYELLRRDARLRVDHARQPTPASLSRDQLFALDFHRTLTPAYDVNKLNRIFTTTERNF</sequence>
<proteinExistence type="predicted"/>
<feature type="signal peptide" evidence="1">
    <location>
        <begin position="1"/>
        <end position="20"/>
    </location>
</feature>